<dbReference type="SUPFAM" id="SSF159245">
    <property type="entry name" value="AttH-like"/>
    <property type="match status" value="1"/>
</dbReference>
<feature type="domain" description="AsqO/PenF-like C-terminal" evidence="3">
    <location>
        <begin position="242"/>
        <end position="367"/>
    </location>
</feature>
<accession>A0A0C3DCF2</accession>
<dbReference type="AlphaFoldDB" id="A0A0C3DCF2"/>
<reference evidence="5" key="2">
    <citation type="submission" date="2015-01" db="EMBL/GenBank/DDBJ databases">
        <title>Evolutionary Origins and Diversification of the Mycorrhizal Mutualists.</title>
        <authorList>
            <consortium name="DOE Joint Genome Institute"/>
            <consortium name="Mycorrhizal Genomics Consortium"/>
            <person name="Kohler A."/>
            <person name="Kuo A."/>
            <person name="Nagy L.G."/>
            <person name="Floudas D."/>
            <person name="Copeland A."/>
            <person name="Barry K.W."/>
            <person name="Cichocki N."/>
            <person name="Veneault-Fourrey C."/>
            <person name="LaButti K."/>
            <person name="Lindquist E.A."/>
            <person name="Lipzen A."/>
            <person name="Lundell T."/>
            <person name="Morin E."/>
            <person name="Murat C."/>
            <person name="Riley R."/>
            <person name="Ohm R."/>
            <person name="Sun H."/>
            <person name="Tunlid A."/>
            <person name="Henrissat B."/>
            <person name="Grigoriev I.V."/>
            <person name="Hibbett D.S."/>
            <person name="Martin F."/>
        </authorList>
    </citation>
    <scope>NUCLEOTIDE SEQUENCE [LARGE SCALE GENOMIC DNA]</scope>
    <source>
        <strain evidence="5">Zn</strain>
    </source>
</reference>
<dbReference type="Proteomes" id="UP000054321">
    <property type="component" value="Unassembled WGS sequence"/>
</dbReference>
<dbReference type="InterPro" id="IPR057722">
    <property type="entry name" value="AsqO/PenF-like_C"/>
</dbReference>
<feature type="domain" description="Diels-Alderase N-terminal" evidence="2">
    <location>
        <begin position="34"/>
        <end position="233"/>
    </location>
</feature>
<evidence type="ECO:0000256" key="1">
    <source>
        <dbReference type="SAM" id="SignalP"/>
    </source>
</evidence>
<feature type="signal peptide" evidence="1">
    <location>
        <begin position="1"/>
        <end position="24"/>
    </location>
</feature>
<dbReference type="Pfam" id="PF25581">
    <property type="entry name" value="AsqO_C"/>
    <property type="match status" value="1"/>
</dbReference>
<proteinExistence type="predicted"/>
<reference evidence="4 5" key="1">
    <citation type="submission" date="2014-04" db="EMBL/GenBank/DDBJ databases">
        <authorList>
            <consortium name="DOE Joint Genome Institute"/>
            <person name="Kuo A."/>
            <person name="Martino E."/>
            <person name="Perotto S."/>
            <person name="Kohler A."/>
            <person name="Nagy L.G."/>
            <person name="Floudas D."/>
            <person name="Copeland A."/>
            <person name="Barry K.W."/>
            <person name="Cichocki N."/>
            <person name="Veneault-Fourrey C."/>
            <person name="LaButti K."/>
            <person name="Lindquist E.A."/>
            <person name="Lipzen A."/>
            <person name="Lundell T."/>
            <person name="Morin E."/>
            <person name="Murat C."/>
            <person name="Sun H."/>
            <person name="Tunlid A."/>
            <person name="Henrissat B."/>
            <person name="Grigoriev I.V."/>
            <person name="Hibbett D.S."/>
            <person name="Martin F."/>
            <person name="Nordberg H.P."/>
            <person name="Cantor M.N."/>
            <person name="Hua S.X."/>
        </authorList>
    </citation>
    <scope>NUCLEOTIDE SEQUENCE [LARGE SCALE GENOMIC DNA]</scope>
    <source>
        <strain evidence="4 5">Zn</strain>
    </source>
</reference>
<evidence type="ECO:0000313" key="4">
    <source>
        <dbReference type="EMBL" id="KIN09034.1"/>
    </source>
</evidence>
<evidence type="ECO:0008006" key="6">
    <source>
        <dbReference type="Google" id="ProtNLM"/>
    </source>
</evidence>
<organism evidence="4 5">
    <name type="scientific">Oidiodendron maius (strain Zn)</name>
    <dbReference type="NCBI Taxonomy" id="913774"/>
    <lineage>
        <taxon>Eukaryota</taxon>
        <taxon>Fungi</taxon>
        <taxon>Dikarya</taxon>
        <taxon>Ascomycota</taxon>
        <taxon>Pezizomycotina</taxon>
        <taxon>Leotiomycetes</taxon>
        <taxon>Leotiomycetes incertae sedis</taxon>
        <taxon>Myxotrichaceae</taxon>
        <taxon>Oidiodendron</taxon>
    </lineage>
</organism>
<evidence type="ECO:0000313" key="5">
    <source>
        <dbReference type="Proteomes" id="UP000054321"/>
    </source>
</evidence>
<dbReference type="EMBL" id="KN832870">
    <property type="protein sequence ID" value="KIN09034.1"/>
    <property type="molecule type" value="Genomic_DNA"/>
</dbReference>
<evidence type="ECO:0000259" key="2">
    <source>
        <dbReference type="Pfam" id="PF24137"/>
    </source>
</evidence>
<feature type="chain" id="PRO_5002163167" description="AttH domain-containing protein" evidence="1">
    <location>
        <begin position="25"/>
        <end position="370"/>
    </location>
</feature>
<keyword evidence="5" id="KW-1185">Reference proteome</keyword>
<dbReference type="HOGENOM" id="CLU_051719_1_0_1"/>
<protein>
    <recommendedName>
        <fullName evidence="6">AttH domain-containing protein</fullName>
    </recommendedName>
</protein>
<gene>
    <name evidence="4" type="ORF">OIDMADRAFT_153604</name>
</gene>
<evidence type="ECO:0000259" key="3">
    <source>
        <dbReference type="Pfam" id="PF25581"/>
    </source>
</evidence>
<name>A0A0C3DCF2_OIDMZ</name>
<keyword evidence="1" id="KW-0732">Signal</keyword>
<dbReference type="InParanoid" id="A0A0C3DCF2"/>
<sequence>MRVLFAQCLLITLVVAGLHPITSGRKTPLSRKVIPSTVFTGNVVANTISTDSNLDGPQLSAVNSSSYEWWYFDVVSQDLKSEITIVFYTALASGFGLLPPSADVTIVGIDFLFPNGSTSSVELTATEAVITTVGQGSSGIYKDTGAQWQGASDLSSYIVSINSPRTGVVGTLKLKSVAPAHYGCGKAVAGQPMMVAPNIGWSNAIPDAVGDVEFQVNGEKLCFQGVGYHDHNWGSQPFQNNLVIEHWGHGRLGEYSIVWSNVIAPDGTDHRTVYVAAKNEIIFASCAPGSFDIQPTYTGGTATTGTQSGFALQVYLGEGKVLSLQATIAAVVSNAAPVYMRWTGSLVGHFTGGEVIHGGVSTFEQFNLTA</sequence>
<dbReference type="InterPro" id="IPR056402">
    <property type="entry name" value="DA_N"/>
</dbReference>
<dbReference type="OrthoDB" id="5344254at2759"/>
<dbReference type="Pfam" id="PF24137">
    <property type="entry name" value="DA_N"/>
    <property type="match status" value="1"/>
</dbReference>